<dbReference type="STRING" id="329046.A0A1Y2C3K9"/>
<dbReference type="InterPro" id="IPR027417">
    <property type="entry name" value="P-loop_NTPase"/>
</dbReference>
<evidence type="ECO:0000313" key="10">
    <source>
        <dbReference type="Proteomes" id="UP000193642"/>
    </source>
</evidence>
<dbReference type="Proteomes" id="UP000193642">
    <property type="component" value="Unassembled WGS sequence"/>
</dbReference>
<keyword evidence="10" id="KW-1185">Reference proteome</keyword>
<keyword evidence="2" id="KW-0963">Cytoplasm</keyword>
<keyword evidence="3" id="KW-0493">Microtubule</keyword>
<comment type="similarity">
    <text evidence="6">Belongs to the TRAFAC class myosin-kinesin ATPase superfamily. Kinesin family.</text>
</comment>
<dbReference type="GO" id="GO:0005524">
    <property type="term" value="F:ATP binding"/>
    <property type="evidence" value="ECO:0007669"/>
    <property type="project" value="UniProtKB-UniRule"/>
</dbReference>
<evidence type="ECO:0000256" key="3">
    <source>
        <dbReference type="ARBA" id="ARBA00022701"/>
    </source>
</evidence>
<keyword evidence="5" id="KW-0206">Cytoskeleton</keyword>
<evidence type="ECO:0000256" key="2">
    <source>
        <dbReference type="ARBA" id="ARBA00022490"/>
    </source>
</evidence>
<dbReference type="AlphaFoldDB" id="A0A1Y2C3K9"/>
<dbReference type="GO" id="GO:0007019">
    <property type="term" value="P:microtubule depolymerization"/>
    <property type="evidence" value="ECO:0007669"/>
    <property type="project" value="TreeGrafter"/>
</dbReference>
<evidence type="ECO:0000256" key="6">
    <source>
        <dbReference type="PROSITE-ProRule" id="PRU00283"/>
    </source>
</evidence>
<keyword evidence="4 6" id="KW-0505">Motor protein</keyword>
<dbReference type="PRINTS" id="PR00380">
    <property type="entry name" value="KINESINHEAVY"/>
</dbReference>
<feature type="binding site" evidence="6">
    <location>
        <begin position="133"/>
        <end position="140"/>
    </location>
    <ligand>
        <name>ATP</name>
        <dbReference type="ChEBI" id="CHEBI:30616"/>
    </ligand>
</feature>
<comment type="subcellular location">
    <subcellularLocation>
        <location evidence="1">Cytoplasm</location>
        <location evidence="1">Cytoskeleton</location>
    </subcellularLocation>
</comment>
<sequence length="542" mass="58652">MDQTLLSKAMAKKAQFVATIAAHQTALSSKPSLPATPPASDASLSVNFRTRPLSTAETKAGVFRVLFCDNGQTTLYYPSFRILTDTAVDVQEFAFDGNFGPEAENEDVYREAVLPKLRRAMDENGILTVMAYGQTGSGKTYTMFSIAEQLVNDLPLDEEDDSLQAIITIIEIQGDNLRDLSVPPTQKIVPTCKVLLDAQGLPVFMGVQELVATSKQEVLDCFHKGFDMRSTKSTLKNHQSSRSHFVCTIRIVGTARDSNEKVDFQIKLVDLAGSEAGSDKKEHDAETIKESIAINKSLMSLKECIRKTSSANGSATDTTHIPFRTRSTQTTIFALAAPTIADIAHTFNTYRYALALKSLAADSTKDASILDHKSAAAPAAEAPNSPTKTTPMAGADSNSNDGSKSNSRTKSHCDPKHYGRPATEFVLPPWKFLYSMPKEEWIGNADKYAKFKEAGLVEEVRERYKKLVGGKGTVLMVVEDVPGNSENITGGGLVGVGKAGSTKTTGEKKPTRAEIAMAKAKAKGAALRVAKENESKASSFRF</sequence>
<feature type="domain" description="Kinesin motor" evidence="8">
    <location>
        <begin position="43"/>
        <end position="324"/>
    </location>
</feature>
<dbReference type="PANTHER" id="PTHR47971:SF8">
    <property type="entry name" value="KINESIN-LIKE PROTEIN"/>
    <property type="match status" value="1"/>
</dbReference>
<keyword evidence="6" id="KW-0547">Nucleotide-binding</keyword>
<evidence type="ECO:0000256" key="7">
    <source>
        <dbReference type="SAM" id="MobiDB-lite"/>
    </source>
</evidence>
<accession>A0A1Y2C3K9</accession>
<comment type="caution">
    <text evidence="9">The sequence shown here is derived from an EMBL/GenBank/DDBJ whole genome shotgun (WGS) entry which is preliminary data.</text>
</comment>
<dbReference type="OrthoDB" id="3176171at2759"/>
<organism evidence="9 10">
    <name type="scientific">Rhizoclosmatium globosum</name>
    <dbReference type="NCBI Taxonomy" id="329046"/>
    <lineage>
        <taxon>Eukaryota</taxon>
        <taxon>Fungi</taxon>
        <taxon>Fungi incertae sedis</taxon>
        <taxon>Chytridiomycota</taxon>
        <taxon>Chytridiomycota incertae sedis</taxon>
        <taxon>Chytridiomycetes</taxon>
        <taxon>Chytridiales</taxon>
        <taxon>Chytriomycetaceae</taxon>
        <taxon>Rhizoclosmatium</taxon>
    </lineage>
</organism>
<dbReference type="SMART" id="SM00129">
    <property type="entry name" value="KISc"/>
    <property type="match status" value="1"/>
</dbReference>
<dbReference type="PANTHER" id="PTHR47971">
    <property type="entry name" value="KINESIN-RELATED PROTEIN 6"/>
    <property type="match status" value="1"/>
</dbReference>
<reference evidence="9 10" key="1">
    <citation type="submission" date="2016-07" db="EMBL/GenBank/DDBJ databases">
        <title>Pervasive Adenine N6-methylation of Active Genes in Fungi.</title>
        <authorList>
            <consortium name="DOE Joint Genome Institute"/>
            <person name="Mondo S.J."/>
            <person name="Dannebaum R.O."/>
            <person name="Kuo R.C."/>
            <person name="Labutti K."/>
            <person name="Haridas S."/>
            <person name="Kuo A."/>
            <person name="Salamov A."/>
            <person name="Ahrendt S.R."/>
            <person name="Lipzen A."/>
            <person name="Sullivan W."/>
            <person name="Andreopoulos W.B."/>
            <person name="Clum A."/>
            <person name="Lindquist E."/>
            <person name="Daum C."/>
            <person name="Ramamoorthy G.K."/>
            <person name="Gryganskyi A."/>
            <person name="Culley D."/>
            <person name="Magnuson J.K."/>
            <person name="James T.Y."/>
            <person name="O'Malley M.A."/>
            <person name="Stajich J.E."/>
            <person name="Spatafora J.W."/>
            <person name="Visel A."/>
            <person name="Grigoriev I.V."/>
        </authorList>
    </citation>
    <scope>NUCLEOTIDE SEQUENCE [LARGE SCALE GENOMIC DNA]</scope>
    <source>
        <strain evidence="9 10">JEL800</strain>
    </source>
</reference>
<evidence type="ECO:0000256" key="5">
    <source>
        <dbReference type="ARBA" id="ARBA00023212"/>
    </source>
</evidence>
<keyword evidence="9" id="KW-0378">Hydrolase</keyword>
<name>A0A1Y2C3K9_9FUNG</name>
<protein>
    <submittedName>
        <fullName evidence="9">p-loop containing nucleoside triphosphate hydrolase protein</fullName>
    </submittedName>
</protein>
<dbReference type="GO" id="GO:0016787">
    <property type="term" value="F:hydrolase activity"/>
    <property type="evidence" value="ECO:0007669"/>
    <property type="project" value="UniProtKB-KW"/>
</dbReference>
<dbReference type="InterPro" id="IPR027640">
    <property type="entry name" value="Kinesin-like_fam"/>
</dbReference>
<keyword evidence="6" id="KW-0067">ATP-binding</keyword>
<dbReference type="PROSITE" id="PS50067">
    <property type="entry name" value="KINESIN_MOTOR_2"/>
    <property type="match status" value="1"/>
</dbReference>
<dbReference type="GO" id="GO:0008017">
    <property type="term" value="F:microtubule binding"/>
    <property type="evidence" value="ECO:0007669"/>
    <property type="project" value="InterPro"/>
</dbReference>
<dbReference type="EMBL" id="MCGO01000031">
    <property type="protein sequence ID" value="ORY41608.1"/>
    <property type="molecule type" value="Genomic_DNA"/>
</dbReference>
<feature type="region of interest" description="Disordered" evidence="7">
    <location>
        <begin position="374"/>
        <end position="418"/>
    </location>
</feature>
<dbReference type="Pfam" id="PF00225">
    <property type="entry name" value="Kinesin"/>
    <property type="match status" value="1"/>
</dbReference>
<evidence type="ECO:0000256" key="4">
    <source>
        <dbReference type="ARBA" id="ARBA00023175"/>
    </source>
</evidence>
<dbReference type="GO" id="GO:0007018">
    <property type="term" value="P:microtubule-based movement"/>
    <property type="evidence" value="ECO:0007669"/>
    <property type="project" value="InterPro"/>
</dbReference>
<dbReference type="SUPFAM" id="SSF52540">
    <property type="entry name" value="P-loop containing nucleoside triphosphate hydrolases"/>
    <property type="match status" value="1"/>
</dbReference>
<dbReference type="InterPro" id="IPR001752">
    <property type="entry name" value="Kinesin_motor_dom"/>
</dbReference>
<dbReference type="GO" id="GO:0003777">
    <property type="term" value="F:microtubule motor activity"/>
    <property type="evidence" value="ECO:0007669"/>
    <property type="project" value="InterPro"/>
</dbReference>
<dbReference type="Gene3D" id="3.40.850.10">
    <property type="entry name" value="Kinesin motor domain"/>
    <property type="match status" value="1"/>
</dbReference>
<evidence type="ECO:0000259" key="8">
    <source>
        <dbReference type="PROSITE" id="PS50067"/>
    </source>
</evidence>
<evidence type="ECO:0000256" key="1">
    <source>
        <dbReference type="ARBA" id="ARBA00004245"/>
    </source>
</evidence>
<evidence type="ECO:0000313" key="9">
    <source>
        <dbReference type="EMBL" id="ORY41608.1"/>
    </source>
</evidence>
<dbReference type="GO" id="GO:0005874">
    <property type="term" value="C:microtubule"/>
    <property type="evidence" value="ECO:0007669"/>
    <property type="project" value="UniProtKB-KW"/>
</dbReference>
<proteinExistence type="inferred from homology"/>
<dbReference type="InterPro" id="IPR036961">
    <property type="entry name" value="Kinesin_motor_dom_sf"/>
</dbReference>
<feature type="compositionally biased region" description="Low complexity" evidence="7">
    <location>
        <begin position="396"/>
        <end position="406"/>
    </location>
</feature>
<gene>
    <name evidence="9" type="ORF">BCR33DRAFT_718766</name>
</gene>